<keyword evidence="2" id="KW-1185">Reference proteome</keyword>
<protein>
    <submittedName>
        <fullName evidence="1">Uncharacterized protein</fullName>
    </submittedName>
</protein>
<gene>
    <name evidence="1" type="ORF">HOLleu_12631</name>
</gene>
<dbReference type="AlphaFoldDB" id="A0A9Q1CAI6"/>
<dbReference type="Proteomes" id="UP001152320">
    <property type="component" value="Chromosome 5"/>
</dbReference>
<comment type="caution">
    <text evidence="1">The sequence shown here is derived from an EMBL/GenBank/DDBJ whole genome shotgun (WGS) entry which is preliminary data.</text>
</comment>
<sequence>MVGSGQSRIIFKPVEYASNIGNLCLSKKDDTTYIYKSQRHIYTSVFTKCWAELISDAMMKNCPVWYMN</sequence>
<evidence type="ECO:0000313" key="2">
    <source>
        <dbReference type="Proteomes" id="UP001152320"/>
    </source>
</evidence>
<proteinExistence type="predicted"/>
<reference evidence="1" key="1">
    <citation type="submission" date="2021-10" db="EMBL/GenBank/DDBJ databases">
        <title>Tropical sea cucumber genome reveals ecological adaptation and Cuvierian tubules defense mechanism.</title>
        <authorList>
            <person name="Chen T."/>
        </authorList>
    </citation>
    <scope>NUCLEOTIDE SEQUENCE</scope>
    <source>
        <strain evidence="1">Nanhai2018</strain>
        <tissue evidence="1">Muscle</tissue>
    </source>
</reference>
<organism evidence="1 2">
    <name type="scientific">Holothuria leucospilota</name>
    <name type="common">Black long sea cucumber</name>
    <name type="synonym">Mertensiothuria leucospilota</name>
    <dbReference type="NCBI Taxonomy" id="206669"/>
    <lineage>
        <taxon>Eukaryota</taxon>
        <taxon>Metazoa</taxon>
        <taxon>Echinodermata</taxon>
        <taxon>Eleutherozoa</taxon>
        <taxon>Echinozoa</taxon>
        <taxon>Holothuroidea</taxon>
        <taxon>Aspidochirotacea</taxon>
        <taxon>Aspidochirotida</taxon>
        <taxon>Holothuriidae</taxon>
        <taxon>Holothuria</taxon>
    </lineage>
</organism>
<accession>A0A9Q1CAI6</accession>
<name>A0A9Q1CAI6_HOLLE</name>
<evidence type="ECO:0000313" key="1">
    <source>
        <dbReference type="EMBL" id="KAJ8041732.1"/>
    </source>
</evidence>
<dbReference type="EMBL" id="JAIZAY010000005">
    <property type="protein sequence ID" value="KAJ8041732.1"/>
    <property type="molecule type" value="Genomic_DNA"/>
</dbReference>